<protein>
    <submittedName>
        <fullName evidence="2">Uncharacterized protein</fullName>
    </submittedName>
</protein>
<evidence type="ECO:0000256" key="1">
    <source>
        <dbReference type="SAM" id="MobiDB-lite"/>
    </source>
</evidence>
<reference evidence="2 3" key="1">
    <citation type="submission" date="2024-02" db="EMBL/GenBank/DDBJ databases">
        <title>FIRST GENOME SEQUENCES OF Leishmania (Viannia) shawi, Leishmania (Viannia) lindenbergi AND Leishmania (Viannia) utingensis.</title>
        <authorList>
            <person name="Resadore F."/>
            <person name="Custodio M.G.F."/>
            <person name="Boite M.C."/>
            <person name="Cupolillo E."/>
            <person name="Ferreira G.E.M."/>
        </authorList>
    </citation>
    <scope>NUCLEOTIDE SEQUENCE [LARGE SCALE GENOMIC DNA]</scope>
    <source>
        <strain evidence="2 3">MHOM/BR/1966/M15733</strain>
    </source>
</reference>
<evidence type="ECO:0000313" key="3">
    <source>
        <dbReference type="Proteomes" id="UP001500131"/>
    </source>
</evidence>
<dbReference type="AlphaFoldDB" id="A0AAW3ABC4"/>
<dbReference type="Proteomes" id="UP001500131">
    <property type="component" value="Unassembled WGS sequence"/>
</dbReference>
<accession>A0AAW3ABC4</accession>
<comment type="caution">
    <text evidence="2">The sequence shown here is derived from an EMBL/GenBank/DDBJ whole genome shotgun (WGS) entry which is preliminary data.</text>
</comment>
<evidence type="ECO:0000313" key="2">
    <source>
        <dbReference type="EMBL" id="KAL0502159.1"/>
    </source>
</evidence>
<organism evidence="2 3">
    <name type="scientific">Leishmania lindenbergi</name>
    <dbReference type="NCBI Taxonomy" id="651832"/>
    <lineage>
        <taxon>Eukaryota</taxon>
        <taxon>Discoba</taxon>
        <taxon>Euglenozoa</taxon>
        <taxon>Kinetoplastea</taxon>
        <taxon>Metakinetoplastina</taxon>
        <taxon>Trypanosomatida</taxon>
        <taxon>Trypanosomatidae</taxon>
        <taxon>Leishmaniinae</taxon>
        <taxon>Leishmania</taxon>
    </lineage>
</organism>
<name>A0AAW3ABC4_9TRYP</name>
<proteinExistence type="predicted"/>
<feature type="region of interest" description="Disordered" evidence="1">
    <location>
        <begin position="301"/>
        <end position="323"/>
    </location>
</feature>
<gene>
    <name evidence="2" type="ORF">Q4I31_004751</name>
</gene>
<keyword evidence="3" id="KW-1185">Reference proteome</keyword>
<sequence>MLITFRDSCSRCSLGGGSSAPALCALTTGLPSGERLREAERDVPLGDLPPFCPMLSRPLSVWWSTVPRRHGRRCPIALSASASHSQHRRRSSHVATCYGHARTCHYSSHSLVGRRVSAMSSGVPDAPTSAEPWVRLVHLVLARPLSGQRSLPLKATDAPALADVAHVGAALPAIHKLWMSAYHPAFAVVASDSDAQWQQHRLLPEEAEELPLFVEALGQLAAALQALIVEKAEAAAAAAAAAAECDDDDTATCLEVHEWFVELQALLLFIGQHHLRFLIPTTFSSSLSSLAAASLVPETHKVDQRVEASDSKKLDRPRAEKPQEVVACDGSSLEQVAKEPMAGHTSALPVVVKGNVTGAAPLRRLSRRESEDVQHMAPPLPVEELLRVVVLVEAARTILDVANPPPLASGVRAEVYGVLLSVVSVSEQLSSTTLASLTACLARCVDSYVTCQQLSAVACAPPEPAAVLGEYDVSGGAQAPREHFMDGRRAALSAFLRRVSLDVPAWVTGGSLTISPSPIEQQEAAQLERLRGGLGTRLRPTEVLHHLRILANVLQRRLAETLYHSETGRNRPQSHQEVERCCGSDAVVSVSSTGAARVAREARVEAGMLGILPLEQYKARLVTRLSGAESTVTTQTRRKRRTVAAIRAAVDRERVSEGNFAAHSTTNVSSLPVPHGRASPPSSTPCDSFQHPCVGYADCRATDDNTRVSLTDLAEMCSAMAAIGFRGDSTAAEEPMWRHAVEFACAEIVAMADARDAGDAMGHADDEDAADVAVDREAVIRQALLDARDLCFALDWVGYTRGYDHVMAMLVRCGFLCEPIPAPSAVRRSMKDITCSV</sequence>
<dbReference type="EMBL" id="JBAMZK010000028">
    <property type="protein sequence ID" value="KAL0502159.1"/>
    <property type="molecule type" value="Genomic_DNA"/>
</dbReference>